<accession>A0A074M7F7</accession>
<reference evidence="1 2" key="1">
    <citation type="journal article" date="2013" name="Int. J. Syst. Evol. Microbiol.">
        <title>Tumebacillus flagellatus sp. nov., an alpha-amylase/pullulanase-producing bacterium isolated from cassava wastewater.</title>
        <authorList>
            <person name="Wang Q."/>
            <person name="Xie N."/>
            <person name="Qin Y."/>
            <person name="Shen N."/>
            <person name="Zhu J."/>
            <person name="Mi H."/>
            <person name="Huang R."/>
        </authorList>
    </citation>
    <scope>NUCLEOTIDE SEQUENCE [LARGE SCALE GENOMIC DNA]</scope>
    <source>
        <strain evidence="1 2">GST4</strain>
    </source>
</reference>
<name>A0A074M7F7_9BACL</name>
<dbReference type="STRING" id="1157490.EL26_18110"/>
<protein>
    <submittedName>
        <fullName evidence="1">Uncharacterized protein</fullName>
    </submittedName>
</protein>
<comment type="caution">
    <text evidence="1">The sequence shown here is derived from an EMBL/GenBank/DDBJ whole genome shotgun (WGS) entry which is preliminary data.</text>
</comment>
<dbReference type="Proteomes" id="UP000027931">
    <property type="component" value="Unassembled WGS sequence"/>
</dbReference>
<evidence type="ECO:0000313" key="1">
    <source>
        <dbReference type="EMBL" id="KEO81942.1"/>
    </source>
</evidence>
<evidence type="ECO:0000313" key="2">
    <source>
        <dbReference type="Proteomes" id="UP000027931"/>
    </source>
</evidence>
<dbReference type="GO" id="GO:0003690">
    <property type="term" value="F:double-stranded DNA binding"/>
    <property type="evidence" value="ECO:0007669"/>
    <property type="project" value="InterPro"/>
</dbReference>
<dbReference type="Pfam" id="PF00269">
    <property type="entry name" value="SASP"/>
    <property type="match status" value="1"/>
</dbReference>
<sequence>MSKPKVPFVLGYRTAALRFRNEVAMELGLDLGPDTKRRPLPIQAIDGPLAKRMIELAEKHMQRGRSW</sequence>
<gene>
    <name evidence="1" type="ORF">EL26_18110</name>
</gene>
<dbReference type="OrthoDB" id="2382260at2"/>
<dbReference type="RefSeq" id="WP_038091721.1">
    <property type="nucleotide sequence ID" value="NZ_JMIR01000030.1"/>
</dbReference>
<proteinExistence type="predicted"/>
<dbReference type="Gene3D" id="6.10.10.80">
    <property type="entry name" value="Small, acid-soluble spore protein, alpha/beta type-like"/>
    <property type="match status" value="1"/>
</dbReference>
<keyword evidence="2" id="KW-1185">Reference proteome</keyword>
<dbReference type="InterPro" id="IPR038300">
    <property type="entry name" value="SASP_sf_alpha/beta"/>
</dbReference>
<dbReference type="GO" id="GO:0006265">
    <property type="term" value="P:DNA topological change"/>
    <property type="evidence" value="ECO:0007669"/>
    <property type="project" value="InterPro"/>
</dbReference>
<dbReference type="AlphaFoldDB" id="A0A074M7F7"/>
<dbReference type="InterPro" id="IPR001448">
    <property type="entry name" value="SASP_alpha/beta-type"/>
</dbReference>
<organism evidence="1 2">
    <name type="scientific">Tumebacillus flagellatus</name>
    <dbReference type="NCBI Taxonomy" id="1157490"/>
    <lineage>
        <taxon>Bacteria</taxon>
        <taxon>Bacillati</taxon>
        <taxon>Bacillota</taxon>
        <taxon>Bacilli</taxon>
        <taxon>Bacillales</taxon>
        <taxon>Alicyclobacillaceae</taxon>
        <taxon>Tumebacillus</taxon>
    </lineage>
</organism>
<dbReference type="EMBL" id="JMIR01000030">
    <property type="protein sequence ID" value="KEO81942.1"/>
    <property type="molecule type" value="Genomic_DNA"/>
</dbReference>